<dbReference type="Gene3D" id="3.40.1090.10">
    <property type="entry name" value="Cytosolic phospholipase A2 catalytic domain"/>
    <property type="match status" value="2"/>
</dbReference>
<feature type="short sequence motif" description="GXGXXG" evidence="4">
    <location>
        <begin position="10"/>
        <end position="15"/>
    </location>
</feature>
<dbReference type="PANTHER" id="PTHR14226:SF25">
    <property type="entry name" value="PHOSPHOESTERASE"/>
    <property type="match status" value="1"/>
</dbReference>
<reference evidence="6 7" key="1">
    <citation type="submission" date="2016-10" db="EMBL/GenBank/DDBJ databases">
        <authorList>
            <person name="de Groot N.N."/>
        </authorList>
    </citation>
    <scope>NUCLEOTIDE SEQUENCE [LARGE SCALE GENOMIC DNA]</scope>
    <source>
        <strain evidence="6 7">CGMCC 1.5012</strain>
    </source>
</reference>
<proteinExistence type="predicted"/>
<feature type="active site" description="Nucleophile" evidence="4">
    <location>
        <position position="39"/>
    </location>
</feature>
<dbReference type="SUPFAM" id="SSF52151">
    <property type="entry name" value="FabD/lysophospholipase-like"/>
    <property type="match status" value="1"/>
</dbReference>
<feature type="short sequence motif" description="DGA/G" evidence="4">
    <location>
        <begin position="159"/>
        <end position="161"/>
    </location>
</feature>
<dbReference type="PANTHER" id="PTHR14226">
    <property type="entry name" value="NEUROPATHY TARGET ESTERASE/SWISS CHEESE D.MELANOGASTER"/>
    <property type="match status" value="1"/>
</dbReference>
<dbReference type="GO" id="GO:0016787">
    <property type="term" value="F:hydrolase activity"/>
    <property type="evidence" value="ECO:0007669"/>
    <property type="project" value="UniProtKB-UniRule"/>
</dbReference>
<dbReference type="InterPro" id="IPR045943">
    <property type="entry name" value="DUF6363"/>
</dbReference>
<sequence>MAKAGLILEGGGMRGVYTAGVLDYFDEQGLFFRFIVGVSAGACNSVSYVSHQRGRSFEINHRFCKDKRYINPLGLAQNGEIFRMDFLFHDIPDGLLPFDYDAYKNAGCENYAVITSLETGEAEYRRVADMRTDSDYVRASSSLPMFAKVVEIDGKEYLDGGVAESIPGEFSVLSGNDVQVFVLTRHKGYVKKKSRLSPLCARYYKAYPEFVKAYETRYLRYNESVRYAEQLEAKGKAVIIRPQQPAKVGNFARSPEQLEELYRCGYEDARAAFERVTALVKDCENVSLSGAVQAR</sequence>
<dbReference type="Pfam" id="PF19890">
    <property type="entry name" value="DUF6363"/>
    <property type="match status" value="1"/>
</dbReference>
<keyword evidence="1 4" id="KW-0378">Hydrolase</keyword>
<dbReference type="InterPro" id="IPR037483">
    <property type="entry name" value="YjjU-like"/>
</dbReference>
<keyword evidence="2 4" id="KW-0442">Lipid degradation</keyword>
<dbReference type="Pfam" id="PF01734">
    <property type="entry name" value="Patatin"/>
    <property type="match status" value="1"/>
</dbReference>
<dbReference type="RefSeq" id="WP_092637414.1">
    <property type="nucleotide sequence ID" value="NZ_FNID01000001.1"/>
</dbReference>
<feature type="short sequence motif" description="GXSXG" evidence="4">
    <location>
        <begin position="37"/>
        <end position="41"/>
    </location>
</feature>
<dbReference type="GO" id="GO:0016042">
    <property type="term" value="P:lipid catabolic process"/>
    <property type="evidence" value="ECO:0007669"/>
    <property type="project" value="UniProtKB-UniRule"/>
</dbReference>
<dbReference type="OrthoDB" id="9802424at2"/>
<evidence type="ECO:0000256" key="3">
    <source>
        <dbReference type="ARBA" id="ARBA00023098"/>
    </source>
</evidence>
<dbReference type="InterPro" id="IPR016035">
    <property type="entry name" value="Acyl_Trfase/lysoPLipase"/>
</dbReference>
<evidence type="ECO:0000256" key="2">
    <source>
        <dbReference type="ARBA" id="ARBA00022963"/>
    </source>
</evidence>
<feature type="active site" description="Proton acceptor" evidence="4">
    <location>
        <position position="159"/>
    </location>
</feature>
<keyword evidence="7" id="KW-1185">Reference proteome</keyword>
<dbReference type="EMBL" id="FNID01000001">
    <property type="protein sequence ID" value="SDM56114.1"/>
    <property type="molecule type" value="Genomic_DNA"/>
</dbReference>
<evidence type="ECO:0000259" key="5">
    <source>
        <dbReference type="PROSITE" id="PS51635"/>
    </source>
</evidence>
<dbReference type="CDD" id="cd07208">
    <property type="entry name" value="Pat_hypo_Ecoli_yjju_like"/>
    <property type="match status" value="1"/>
</dbReference>
<evidence type="ECO:0000313" key="7">
    <source>
        <dbReference type="Proteomes" id="UP000199182"/>
    </source>
</evidence>
<dbReference type="STRING" id="258515.SAMN05192585_101112"/>
<dbReference type="InterPro" id="IPR002641">
    <property type="entry name" value="PNPLA_dom"/>
</dbReference>
<evidence type="ECO:0000313" key="6">
    <source>
        <dbReference type="EMBL" id="SDM56114.1"/>
    </source>
</evidence>
<dbReference type="PROSITE" id="PS51635">
    <property type="entry name" value="PNPLA"/>
    <property type="match status" value="1"/>
</dbReference>
<gene>
    <name evidence="6" type="ORF">SAMN05192585_101112</name>
</gene>
<evidence type="ECO:0000256" key="1">
    <source>
        <dbReference type="ARBA" id="ARBA00022801"/>
    </source>
</evidence>
<protein>
    <submittedName>
        <fullName evidence="6">Predicted phospholipase, patatin/cPLA2 family</fullName>
    </submittedName>
</protein>
<evidence type="ECO:0000256" key="4">
    <source>
        <dbReference type="PROSITE-ProRule" id="PRU01161"/>
    </source>
</evidence>
<keyword evidence="3 4" id="KW-0443">Lipid metabolism</keyword>
<organism evidence="6 7">
    <name type="scientific">Acetanaerobacterium elongatum</name>
    <dbReference type="NCBI Taxonomy" id="258515"/>
    <lineage>
        <taxon>Bacteria</taxon>
        <taxon>Bacillati</taxon>
        <taxon>Bacillota</taxon>
        <taxon>Clostridia</taxon>
        <taxon>Eubacteriales</taxon>
        <taxon>Oscillospiraceae</taxon>
        <taxon>Acetanaerobacterium</taxon>
    </lineage>
</organism>
<name>A0A1G9U8U0_9FIRM</name>
<dbReference type="Proteomes" id="UP000199182">
    <property type="component" value="Unassembled WGS sequence"/>
</dbReference>
<accession>A0A1G9U8U0</accession>
<dbReference type="AlphaFoldDB" id="A0A1G9U8U0"/>
<feature type="domain" description="PNPLA" evidence="5">
    <location>
        <begin position="6"/>
        <end position="172"/>
    </location>
</feature>
<dbReference type="InterPro" id="IPR050301">
    <property type="entry name" value="NTE"/>
</dbReference>